<dbReference type="EMBL" id="CP040324">
    <property type="protein sequence ID" value="QHB28760.1"/>
    <property type="molecule type" value="Genomic_DNA"/>
</dbReference>
<evidence type="ECO:0000256" key="2">
    <source>
        <dbReference type="ARBA" id="ARBA00010617"/>
    </source>
</evidence>
<dbReference type="GO" id="GO:0016705">
    <property type="term" value="F:oxidoreductase activity, acting on paired donors, with incorporation or reduction of molecular oxygen"/>
    <property type="evidence" value="ECO:0007669"/>
    <property type="project" value="InterPro"/>
</dbReference>
<dbReference type="AlphaFoldDB" id="A0AAE6V339"/>
<keyword evidence="3" id="KW-0479">Metal-binding</keyword>
<evidence type="ECO:0000313" key="5">
    <source>
        <dbReference type="Proteomes" id="UP000464593"/>
    </source>
</evidence>
<dbReference type="PANTHER" id="PTHR46696:SF1">
    <property type="entry name" value="CYTOCHROME P450 YJIB-RELATED"/>
    <property type="match status" value="1"/>
</dbReference>
<evidence type="ECO:0000313" key="4">
    <source>
        <dbReference type="EMBL" id="QHB28760.1"/>
    </source>
</evidence>
<dbReference type="InterPro" id="IPR001128">
    <property type="entry name" value="Cyt_P450"/>
</dbReference>
<dbReference type="InterPro" id="IPR036396">
    <property type="entry name" value="Cyt_P450_sf"/>
</dbReference>
<evidence type="ECO:0000256" key="3">
    <source>
        <dbReference type="RuleBase" id="RU000461"/>
    </source>
</evidence>
<dbReference type="InterPro" id="IPR017972">
    <property type="entry name" value="Cyt_P450_CS"/>
</dbReference>
<dbReference type="Gene3D" id="1.10.630.10">
    <property type="entry name" value="Cytochrome P450"/>
    <property type="match status" value="1"/>
</dbReference>
<dbReference type="SUPFAM" id="SSF48264">
    <property type="entry name" value="Cytochrome P450"/>
    <property type="match status" value="1"/>
</dbReference>
<comment type="cofactor">
    <cofactor evidence="1">
        <name>heme</name>
        <dbReference type="ChEBI" id="CHEBI:30413"/>
    </cofactor>
</comment>
<dbReference type="InterPro" id="IPR002397">
    <property type="entry name" value="Cyt_P450_B"/>
</dbReference>
<reference evidence="4 5" key="1">
    <citation type="submission" date="2019-05" db="EMBL/GenBank/DDBJ databases">
        <title>Complete genome sequence of Pseudomonas Pseudomonas resinovorans.</title>
        <authorList>
            <person name="Chen H.-P."/>
        </authorList>
    </citation>
    <scope>NUCLEOTIDE SEQUENCE [LARGE SCALE GENOMIC DNA]</scope>
    <source>
        <strain evidence="4 5">TCU-CK1</strain>
    </source>
</reference>
<dbReference type="GO" id="GO:0020037">
    <property type="term" value="F:heme binding"/>
    <property type="evidence" value="ECO:0007669"/>
    <property type="project" value="InterPro"/>
</dbReference>
<dbReference type="PROSITE" id="PS00086">
    <property type="entry name" value="CYTOCHROME_P450"/>
    <property type="match status" value="1"/>
</dbReference>
<dbReference type="Pfam" id="PF00067">
    <property type="entry name" value="p450"/>
    <property type="match status" value="1"/>
</dbReference>
<evidence type="ECO:0000256" key="1">
    <source>
        <dbReference type="ARBA" id="ARBA00001971"/>
    </source>
</evidence>
<accession>A0AAE6V339</accession>
<keyword evidence="3" id="KW-0349">Heme</keyword>
<name>A0AAE6V339_9PSED</name>
<dbReference type="PANTHER" id="PTHR46696">
    <property type="entry name" value="P450, PUTATIVE (EUROFUNG)-RELATED"/>
    <property type="match status" value="1"/>
</dbReference>
<dbReference type="GO" id="GO:0004497">
    <property type="term" value="F:monooxygenase activity"/>
    <property type="evidence" value="ECO:0007669"/>
    <property type="project" value="UniProtKB-KW"/>
</dbReference>
<keyword evidence="3" id="KW-0408">Iron</keyword>
<dbReference type="PRINTS" id="PR00385">
    <property type="entry name" value="P450"/>
</dbReference>
<dbReference type="RefSeq" id="WP_159266381.1">
    <property type="nucleotide sequence ID" value="NZ_CP040324.1"/>
</dbReference>
<keyword evidence="3" id="KW-0503">Monooxygenase</keyword>
<evidence type="ECO:0008006" key="6">
    <source>
        <dbReference type="Google" id="ProtNLM"/>
    </source>
</evidence>
<dbReference type="GO" id="GO:0005506">
    <property type="term" value="F:iron ion binding"/>
    <property type="evidence" value="ECO:0007669"/>
    <property type="project" value="InterPro"/>
</dbReference>
<keyword evidence="3" id="KW-0560">Oxidoreductase</keyword>
<organism evidence="4 5">
    <name type="scientific">Pseudomonas monteilii</name>
    <dbReference type="NCBI Taxonomy" id="76759"/>
    <lineage>
        <taxon>Bacteria</taxon>
        <taxon>Pseudomonadati</taxon>
        <taxon>Pseudomonadota</taxon>
        <taxon>Gammaproteobacteria</taxon>
        <taxon>Pseudomonadales</taxon>
        <taxon>Pseudomonadaceae</taxon>
        <taxon>Pseudomonas</taxon>
    </lineage>
</organism>
<dbReference type="PRINTS" id="PR00359">
    <property type="entry name" value="BP450"/>
</dbReference>
<dbReference type="Proteomes" id="UP000464593">
    <property type="component" value="Chromosome"/>
</dbReference>
<protein>
    <recommendedName>
        <fullName evidence="6">Cytochrome P450</fullName>
    </recommendedName>
</protein>
<comment type="similarity">
    <text evidence="2 3">Belongs to the cytochrome P450 family.</text>
</comment>
<sequence>MMSGLYRNVIPTTDADPWAVEEIRNAKTSESRIRELGPVVWLNQHKCFFVGQHAPAQSVLTRWREFSSTGRPFQDEQSIVPQILVTEDPPAHTRSRDALMQLLSPPAIKSMREEFTRQAEAVVDRYLQQGTIDGVQDLASSYILKIFPDAIGLPEENRERVLKFGEAAFNGAGPRNKILADSLVQAVPAFEWIERNCNREAVTPNGLAGRIYGFADEGILTEAEANLLVMTLLGAGFDTTMVTIGNTLHAFSQHPEEWSKLHANPSLAKNALEETLRYDPPARMMGRLVTQDLELEGAPLQKGDVLGVFLGAAGRDPRRWENADQYDLTRKGPHLGFGVGVHSCAGQALARLEFECLFSVLAERVKKVELIDTPERLINNNILGWIRVPLKLHAA</sequence>
<gene>
    <name evidence="4" type="ORF">TCK1_3414</name>
</gene>
<proteinExistence type="inferred from homology"/>